<dbReference type="PANTHER" id="PTHR44144:SF1">
    <property type="entry name" value="DNAJ HOMOLOG SUBFAMILY C MEMBER 9"/>
    <property type="match status" value="1"/>
</dbReference>
<sequence>MLSYALSTATNLFHLPIDEEEDREIEGYQRKYLTWTSDQAAGTSQASSSKAPNLDTRSALSRAEDERNQTVNDILQNEDLYDVLGVDKSKALDKLALRRAYLVRSKACHPDKFPVNKAANATLAFQKIAIAYDILSKPQSRRIYDCRSRYAKYDIFAAGPTGHAEETFQGVVIGIFNDFLDGDLEVIRTLLKAISDFNPSLTLGDDGINSVLAILHTIRERALTCRTCIFALHAELSRLLEVQQEMRQLSCFDIFGRSRLTIQLTRITLSLPFVLEKALEEQHSIYGSGPNDKTVTILPKHLNVLIRNIDFALAKIECVL</sequence>
<dbReference type="InterPro" id="IPR052594">
    <property type="entry name" value="J_domain-containing_protein"/>
</dbReference>
<evidence type="ECO:0000256" key="1">
    <source>
        <dbReference type="SAM" id="MobiDB-lite"/>
    </source>
</evidence>
<dbReference type="EMBL" id="JANVFS010000002">
    <property type="protein sequence ID" value="KAJ4495131.1"/>
    <property type="molecule type" value="Genomic_DNA"/>
</dbReference>
<dbReference type="Gene3D" id="1.10.287.110">
    <property type="entry name" value="DnaJ domain"/>
    <property type="match status" value="1"/>
</dbReference>
<dbReference type="CDD" id="cd06257">
    <property type="entry name" value="DnaJ"/>
    <property type="match status" value="1"/>
</dbReference>
<protein>
    <recommendedName>
        <fullName evidence="2">J domain-containing protein</fullName>
    </recommendedName>
</protein>
<dbReference type="GO" id="GO:0005737">
    <property type="term" value="C:cytoplasm"/>
    <property type="evidence" value="ECO:0007669"/>
    <property type="project" value="TreeGrafter"/>
</dbReference>
<dbReference type="SUPFAM" id="SSF46565">
    <property type="entry name" value="Chaperone J-domain"/>
    <property type="match status" value="1"/>
</dbReference>
<proteinExistence type="predicted"/>
<evidence type="ECO:0000259" key="2">
    <source>
        <dbReference type="PROSITE" id="PS50076"/>
    </source>
</evidence>
<evidence type="ECO:0000313" key="3">
    <source>
        <dbReference type="EMBL" id="KAJ4495131.1"/>
    </source>
</evidence>
<accession>A0A9W9E1R7</accession>
<dbReference type="Proteomes" id="UP001150238">
    <property type="component" value="Unassembled WGS sequence"/>
</dbReference>
<dbReference type="InterPro" id="IPR001623">
    <property type="entry name" value="DnaJ_domain"/>
</dbReference>
<dbReference type="PANTHER" id="PTHR44144">
    <property type="entry name" value="DNAJ HOMOLOG SUBFAMILY C MEMBER 9"/>
    <property type="match status" value="1"/>
</dbReference>
<dbReference type="GO" id="GO:0031072">
    <property type="term" value="F:heat shock protein binding"/>
    <property type="evidence" value="ECO:0007669"/>
    <property type="project" value="TreeGrafter"/>
</dbReference>
<feature type="region of interest" description="Disordered" evidence="1">
    <location>
        <begin position="43"/>
        <end position="65"/>
    </location>
</feature>
<dbReference type="SMART" id="SM00271">
    <property type="entry name" value="DnaJ"/>
    <property type="match status" value="1"/>
</dbReference>
<organism evidence="3 4">
    <name type="scientific">Lentinula lateritia</name>
    <dbReference type="NCBI Taxonomy" id="40482"/>
    <lineage>
        <taxon>Eukaryota</taxon>
        <taxon>Fungi</taxon>
        <taxon>Dikarya</taxon>
        <taxon>Basidiomycota</taxon>
        <taxon>Agaricomycotina</taxon>
        <taxon>Agaricomycetes</taxon>
        <taxon>Agaricomycetidae</taxon>
        <taxon>Agaricales</taxon>
        <taxon>Marasmiineae</taxon>
        <taxon>Omphalotaceae</taxon>
        <taxon>Lentinula</taxon>
    </lineage>
</organism>
<dbReference type="PROSITE" id="PS50076">
    <property type="entry name" value="DNAJ_2"/>
    <property type="match status" value="1"/>
</dbReference>
<dbReference type="InterPro" id="IPR036869">
    <property type="entry name" value="J_dom_sf"/>
</dbReference>
<name>A0A9W9E1R7_9AGAR</name>
<dbReference type="GO" id="GO:0005634">
    <property type="term" value="C:nucleus"/>
    <property type="evidence" value="ECO:0007669"/>
    <property type="project" value="TreeGrafter"/>
</dbReference>
<reference evidence="3" key="2">
    <citation type="journal article" date="2023" name="Proc. Natl. Acad. Sci. U.S.A.">
        <title>A global phylogenomic analysis of the shiitake genus Lentinula.</title>
        <authorList>
            <person name="Sierra-Patev S."/>
            <person name="Min B."/>
            <person name="Naranjo-Ortiz M."/>
            <person name="Looney B."/>
            <person name="Konkel Z."/>
            <person name="Slot J.C."/>
            <person name="Sakamoto Y."/>
            <person name="Steenwyk J.L."/>
            <person name="Rokas A."/>
            <person name="Carro J."/>
            <person name="Camarero S."/>
            <person name="Ferreira P."/>
            <person name="Molpeceres G."/>
            <person name="Ruiz-Duenas F.J."/>
            <person name="Serrano A."/>
            <person name="Henrissat B."/>
            <person name="Drula E."/>
            <person name="Hughes K.W."/>
            <person name="Mata J.L."/>
            <person name="Ishikawa N.K."/>
            <person name="Vargas-Isla R."/>
            <person name="Ushijima S."/>
            <person name="Smith C.A."/>
            <person name="Donoghue J."/>
            <person name="Ahrendt S."/>
            <person name="Andreopoulos W."/>
            <person name="He G."/>
            <person name="LaButti K."/>
            <person name="Lipzen A."/>
            <person name="Ng V."/>
            <person name="Riley R."/>
            <person name="Sandor L."/>
            <person name="Barry K."/>
            <person name="Martinez A.T."/>
            <person name="Xiao Y."/>
            <person name="Gibbons J.G."/>
            <person name="Terashima K."/>
            <person name="Grigoriev I.V."/>
            <person name="Hibbett D."/>
        </authorList>
    </citation>
    <scope>NUCLEOTIDE SEQUENCE</scope>
    <source>
        <strain evidence="3">Sp2 HRB7682 ss15</strain>
    </source>
</reference>
<reference evidence="3" key="1">
    <citation type="submission" date="2022-08" db="EMBL/GenBank/DDBJ databases">
        <authorList>
            <consortium name="DOE Joint Genome Institute"/>
            <person name="Min B."/>
            <person name="Riley R."/>
            <person name="Sierra-Patev S."/>
            <person name="Naranjo-Ortiz M."/>
            <person name="Looney B."/>
            <person name="Konkel Z."/>
            <person name="Slot J.C."/>
            <person name="Sakamoto Y."/>
            <person name="Steenwyk J.L."/>
            <person name="Rokas A."/>
            <person name="Carro J."/>
            <person name="Camarero S."/>
            <person name="Ferreira P."/>
            <person name="Molpeceres G."/>
            <person name="Ruiz-Duenas F.J."/>
            <person name="Serrano A."/>
            <person name="Henrissat B."/>
            <person name="Drula E."/>
            <person name="Hughes K.W."/>
            <person name="Mata J.L."/>
            <person name="Ishikawa N.K."/>
            <person name="Vargas-Isla R."/>
            <person name="Ushijima S."/>
            <person name="Smith C.A."/>
            <person name="Ahrendt S."/>
            <person name="Andreopoulos W."/>
            <person name="He G."/>
            <person name="Labutti K."/>
            <person name="Lipzen A."/>
            <person name="Ng V."/>
            <person name="Sandor L."/>
            <person name="Barry K."/>
            <person name="Martinez A.T."/>
            <person name="Xiao Y."/>
            <person name="Gibbons J.G."/>
            <person name="Terashima K."/>
            <person name="Hibbett D.S."/>
            <person name="Grigoriev I.V."/>
        </authorList>
    </citation>
    <scope>NUCLEOTIDE SEQUENCE</scope>
    <source>
        <strain evidence="3">Sp2 HRB7682 ss15</strain>
    </source>
</reference>
<feature type="compositionally biased region" description="Polar residues" evidence="1">
    <location>
        <begin position="43"/>
        <end position="59"/>
    </location>
</feature>
<dbReference type="Pfam" id="PF00226">
    <property type="entry name" value="DnaJ"/>
    <property type="match status" value="1"/>
</dbReference>
<evidence type="ECO:0000313" key="4">
    <source>
        <dbReference type="Proteomes" id="UP001150238"/>
    </source>
</evidence>
<feature type="domain" description="J" evidence="2">
    <location>
        <begin position="79"/>
        <end position="148"/>
    </location>
</feature>
<gene>
    <name evidence="3" type="ORF">C8J55DRAFT_533126</name>
</gene>
<comment type="caution">
    <text evidence="3">The sequence shown here is derived from an EMBL/GenBank/DDBJ whole genome shotgun (WGS) entry which is preliminary data.</text>
</comment>
<dbReference type="AlphaFoldDB" id="A0A9W9E1R7"/>